<name>A0A354YVW2_9FIRM</name>
<dbReference type="PANTHER" id="PTHR21015:SF22">
    <property type="entry name" value="GLYCOSYLTRANSFERASE"/>
    <property type="match status" value="1"/>
</dbReference>
<evidence type="ECO:0000256" key="3">
    <source>
        <dbReference type="ARBA" id="ARBA00022676"/>
    </source>
</evidence>
<evidence type="ECO:0000256" key="6">
    <source>
        <dbReference type="ARBA" id="ARBA00022984"/>
    </source>
</evidence>
<dbReference type="AlphaFoldDB" id="A0A354YVW2"/>
<keyword evidence="5" id="KW-0133">Cell shape</keyword>
<keyword evidence="3 12" id="KW-0328">Glycosyltransferase</keyword>
<dbReference type="CDD" id="cd03785">
    <property type="entry name" value="GT28_MurG"/>
    <property type="match status" value="1"/>
</dbReference>
<gene>
    <name evidence="12" type="primary">murG</name>
    <name evidence="12" type="ORF">DDZ44_06065</name>
</gene>
<dbReference type="Pfam" id="PF03033">
    <property type="entry name" value="Glyco_transf_28"/>
    <property type="match status" value="1"/>
</dbReference>
<evidence type="ECO:0000256" key="2">
    <source>
        <dbReference type="ARBA" id="ARBA00022618"/>
    </source>
</evidence>
<dbReference type="EMBL" id="DNZF01000135">
    <property type="protein sequence ID" value="HBK53480.1"/>
    <property type="molecule type" value="Genomic_DNA"/>
</dbReference>
<proteinExistence type="inferred from homology"/>
<dbReference type="Proteomes" id="UP000263273">
    <property type="component" value="Unassembled WGS sequence"/>
</dbReference>
<evidence type="ECO:0000256" key="5">
    <source>
        <dbReference type="ARBA" id="ARBA00022960"/>
    </source>
</evidence>
<evidence type="ECO:0000256" key="8">
    <source>
        <dbReference type="ARBA" id="ARBA00023306"/>
    </source>
</evidence>
<evidence type="ECO:0000313" key="12">
    <source>
        <dbReference type="EMBL" id="HBK53480.1"/>
    </source>
</evidence>
<keyword evidence="4 12" id="KW-0808">Transferase</keyword>
<keyword evidence="8" id="KW-0131">Cell cycle</keyword>
<feature type="non-terminal residue" evidence="12">
    <location>
        <position position="306"/>
    </location>
</feature>
<dbReference type="GO" id="GO:0008360">
    <property type="term" value="P:regulation of cell shape"/>
    <property type="evidence" value="ECO:0007669"/>
    <property type="project" value="UniProtKB-KW"/>
</dbReference>
<dbReference type="GO" id="GO:0009252">
    <property type="term" value="P:peptidoglycan biosynthetic process"/>
    <property type="evidence" value="ECO:0007669"/>
    <property type="project" value="UniProtKB-KW"/>
</dbReference>
<accession>A0A354YVW2</accession>
<dbReference type="NCBIfam" id="TIGR01133">
    <property type="entry name" value="murG"/>
    <property type="match status" value="1"/>
</dbReference>
<evidence type="ECO:0000256" key="4">
    <source>
        <dbReference type="ARBA" id="ARBA00022679"/>
    </source>
</evidence>
<evidence type="ECO:0000256" key="1">
    <source>
        <dbReference type="ARBA" id="ARBA00022475"/>
    </source>
</evidence>
<dbReference type="InterPro" id="IPR006009">
    <property type="entry name" value="GlcNAc_MurG"/>
</dbReference>
<keyword evidence="9" id="KW-0961">Cell wall biogenesis/degradation</keyword>
<feature type="domain" description="Glycosyltransferase family 28 N-terminal" evidence="10">
    <location>
        <begin position="3"/>
        <end position="139"/>
    </location>
</feature>
<protein>
    <submittedName>
        <fullName evidence="12">Undecaprenyldiphospho-muramoylpentapeptide beta-N-acetylglucosaminyltransferase</fullName>
    </submittedName>
</protein>
<dbReference type="GO" id="GO:0051301">
    <property type="term" value="P:cell division"/>
    <property type="evidence" value="ECO:0007669"/>
    <property type="project" value="UniProtKB-KW"/>
</dbReference>
<dbReference type="GO" id="GO:0050511">
    <property type="term" value="F:undecaprenyldiphospho-muramoylpentapeptide beta-N-acetylglucosaminyltransferase activity"/>
    <property type="evidence" value="ECO:0007669"/>
    <property type="project" value="InterPro"/>
</dbReference>
<evidence type="ECO:0000256" key="9">
    <source>
        <dbReference type="ARBA" id="ARBA00023316"/>
    </source>
</evidence>
<dbReference type="InterPro" id="IPR004276">
    <property type="entry name" value="GlycoTrans_28_N"/>
</dbReference>
<dbReference type="InterPro" id="IPR007235">
    <property type="entry name" value="Glyco_trans_28_C"/>
</dbReference>
<keyword evidence="1" id="KW-1003">Cell membrane</keyword>
<evidence type="ECO:0000313" key="13">
    <source>
        <dbReference type="Proteomes" id="UP000263273"/>
    </source>
</evidence>
<reference evidence="12 13" key="1">
    <citation type="journal article" date="2018" name="Nat. Biotechnol.">
        <title>A standardized bacterial taxonomy based on genome phylogeny substantially revises the tree of life.</title>
        <authorList>
            <person name="Parks D.H."/>
            <person name="Chuvochina M."/>
            <person name="Waite D.W."/>
            <person name="Rinke C."/>
            <person name="Skarshewski A."/>
            <person name="Chaumeil P.A."/>
            <person name="Hugenholtz P."/>
        </authorList>
    </citation>
    <scope>NUCLEOTIDE SEQUENCE [LARGE SCALE GENOMIC DNA]</scope>
    <source>
        <strain evidence="12">UBA10948</strain>
    </source>
</reference>
<dbReference type="Gene3D" id="3.40.50.2000">
    <property type="entry name" value="Glycogen Phosphorylase B"/>
    <property type="match status" value="2"/>
</dbReference>
<feature type="domain" description="Glycosyl transferase family 28 C-terminal" evidence="11">
    <location>
        <begin position="188"/>
        <end position="305"/>
    </location>
</feature>
<keyword evidence="2" id="KW-0132">Cell division</keyword>
<keyword evidence="6" id="KW-0573">Peptidoglycan synthesis</keyword>
<dbReference type="HAMAP" id="MF_00033">
    <property type="entry name" value="MurG"/>
    <property type="match status" value="1"/>
</dbReference>
<dbReference type="Pfam" id="PF04101">
    <property type="entry name" value="Glyco_tran_28_C"/>
    <property type="match status" value="1"/>
</dbReference>
<evidence type="ECO:0000259" key="10">
    <source>
        <dbReference type="Pfam" id="PF03033"/>
    </source>
</evidence>
<organism evidence="12 13">
    <name type="scientific">Syntrophomonas wolfei</name>
    <dbReference type="NCBI Taxonomy" id="863"/>
    <lineage>
        <taxon>Bacteria</taxon>
        <taxon>Bacillati</taxon>
        <taxon>Bacillota</taxon>
        <taxon>Clostridia</taxon>
        <taxon>Eubacteriales</taxon>
        <taxon>Syntrophomonadaceae</taxon>
        <taxon>Syntrophomonas</taxon>
    </lineage>
</organism>
<dbReference type="PANTHER" id="PTHR21015">
    <property type="entry name" value="UDP-N-ACETYLGLUCOSAMINE--N-ACETYLMURAMYL-(PENTAPEPTIDE) PYROPHOSPHORYL-UNDECAPRENOL N-ACETYLGLUCOSAMINE TRANSFERASE 1"/>
    <property type="match status" value="1"/>
</dbReference>
<dbReference type="GO" id="GO:0005975">
    <property type="term" value="P:carbohydrate metabolic process"/>
    <property type="evidence" value="ECO:0007669"/>
    <property type="project" value="InterPro"/>
</dbReference>
<dbReference type="SUPFAM" id="SSF53756">
    <property type="entry name" value="UDP-Glycosyltransferase/glycogen phosphorylase"/>
    <property type="match status" value="1"/>
</dbReference>
<evidence type="ECO:0000256" key="7">
    <source>
        <dbReference type="ARBA" id="ARBA00023136"/>
    </source>
</evidence>
<comment type="caution">
    <text evidence="12">The sequence shown here is derived from an EMBL/GenBank/DDBJ whole genome shotgun (WGS) entry which is preliminary data.</text>
</comment>
<keyword evidence="7" id="KW-0472">Membrane</keyword>
<sequence>MKFIITGGGTGGHIYPALAIASGLKGRQGEAEILYVGTKKGLESNIVPRAGLRFTTIDISGIDRSSMFKASRSLVKFPRSFFQAWDIIKDFQPDIVIGTGGYVSFPVVLAATFFPSKTVIHEQNAIPGLANRNLARRVDYALLNFAEAAPYMKAKSMKVTGLPVRSEILDVQRAESIKKLQLEPNLFTLVVFGGSRGAMTINQAMLEAVERWQDSQMQIIWITGESSYNEIKPQVEECLSLGKRRFLHLYPYMFNIEEALAAADLAVCRAGAGTLSELAILGLPAILVPYPYAAENHQEKNARALL</sequence>
<dbReference type="STRING" id="378794.GCA_001570625_01362"/>
<evidence type="ECO:0000259" key="11">
    <source>
        <dbReference type="Pfam" id="PF04101"/>
    </source>
</evidence>
<dbReference type="GO" id="GO:0071555">
    <property type="term" value="P:cell wall organization"/>
    <property type="evidence" value="ECO:0007669"/>
    <property type="project" value="UniProtKB-KW"/>
</dbReference>